<dbReference type="Gene3D" id="3.30.420.150">
    <property type="entry name" value="Exopolyphosphatase. Domain 2"/>
    <property type="match status" value="1"/>
</dbReference>
<gene>
    <name evidence="4" type="ORF">C7446_1636</name>
</gene>
<evidence type="ECO:0000313" key="4">
    <source>
        <dbReference type="EMBL" id="RKR04429.1"/>
    </source>
</evidence>
<name>A0A420WXE8_9GAMM</name>
<dbReference type="Gene3D" id="1.10.3210.10">
    <property type="entry name" value="Hypothetical protein af1432"/>
    <property type="match status" value="1"/>
</dbReference>
<dbReference type="SUPFAM" id="SSF109604">
    <property type="entry name" value="HD-domain/PDEase-like"/>
    <property type="match status" value="1"/>
</dbReference>
<dbReference type="PANTHER" id="PTHR30005:SF0">
    <property type="entry name" value="RETROGRADE REGULATION PROTEIN 2"/>
    <property type="match status" value="1"/>
</dbReference>
<dbReference type="Proteomes" id="UP000281975">
    <property type="component" value="Unassembled WGS sequence"/>
</dbReference>
<reference evidence="4 5" key="1">
    <citation type="submission" date="2018-10" db="EMBL/GenBank/DDBJ databases">
        <title>Genomic Encyclopedia of Type Strains, Phase IV (KMG-IV): sequencing the most valuable type-strain genomes for metagenomic binning, comparative biology and taxonomic classification.</title>
        <authorList>
            <person name="Goeker M."/>
        </authorList>
    </citation>
    <scope>NUCLEOTIDE SEQUENCE [LARGE SCALE GENOMIC DNA]</scope>
    <source>
        <strain evidence="4 5">DSM 23229</strain>
    </source>
</reference>
<proteinExistence type="predicted"/>
<evidence type="ECO:0000259" key="3">
    <source>
        <dbReference type="Pfam" id="PF21447"/>
    </source>
</evidence>
<dbReference type="Pfam" id="PF02541">
    <property type="entry name" value="Ppx-GppA"/>
    <property type="match status" value="1"/>
</dbReference>
<dbReference type="SUPFAM" id="SSF53067">
    <property type="entry name" value="Actin-like ATPase domain"/>
    <property type="match status" value="2"/>
</dbReference>
<dbReference type="FunFam" id="3.30.420.150:FF:000001">
    <property type="entry name" value="Guanosine-5'-triphosphate,3'-diphosphate pyrophosphatase"/>
    <property type="match status" value="1"/>
</dbReference>
<dbReference type="AlphaFoldDB" id="A0A420WXE8"/>
<feature type="domain" description="Ppx/GppA phosphatase C-terminal" evidence="3">
    <location>
        <begin position="317"/>
        <end position="487"/>
    </location>
</feature>
<accession>A0A420WXE8</accession>
<dbReference type="GO" id="GO:0016462">
    <property type="term" value="F:pyrophosphatase activity"/>
    <property type="evidence" value="ECO:0007669"/>
    <property type="project" value="UniProtKB-ARBA"/>
</dbReference>
<dbReference type="OrthoDB" id="9793035at2"/>
<dbReference type="PANTHER" id="PTHR30005">
    <property type="entry name" value="EXOPOLYPHOSPHATASE"/>
    <property type="match status" value="1"/>
</dbReference>
<feature type="domain" description="Ppx/GppA phosphatase N-terminal" evidence="2">
    <location>
        <begin position="26"/>
        <end position="307"/>
    </location>
</feature>
<dbReference type="RefSeq" id="WP_121172580.1">
    <property type="nucleotide sequence ID" value="NZ_RBIN01000004.1"/>
</dbReference>
<evidence type="ECO:0000313" key="5">
    <source>
        <dbReference type="Proteomes" id="UP000281975"/>
    </source>
</evidence>
<dbReference type="InterPro" id="IPR048950">
    <property type="entry name" value="Ppx_GppA_C"/>
</dbReference>
<protein>
    <submittedName>
        <fullName evidence="4">Ppx/GppA phosphatase</fullName>
    </submittedName>
</protein>
<organism evidence="4 5">
    <name type="scientific">Kushneria sinocarnis</name>
    <dbReference type="NCBI Taxonomy" id="595502"/>
    <lineage>
        <taxon>Bacteria</taxon>
        <taxon>Pseudomonadati</taxon>
        <taxon>Pseudomonadota</taxon>
        <taxon>Gammaproteobacteria</taxon>
        <taxon>Oceanospirillales</taxon>
        <taxon>Halomonadaceae</taxon>
        <taxon>Kushneria</taxon>
    </lineage>
</organism>
<evidence type="ECO:0000256" key="1">
    <source>
        <dbReference type="ARBA" id="ARBA00022801"/>
    </source>
</evidence>
<dbReference type="CDD" id="cd24053">
    <property type="entry name" value="ASKHA_NBD_EcPPX-GppA-like"/>
    <property type="match status" value="1"/>
</dbReference>
<dbReference type="InterPro" id="IPR030673">
    <property type="entry name" value="PyroPPase_GppA_Ppx"/>
</dbReference>
<dbReference type="PIRSF" id="PIRSF001267">
    <property type="entry name" value="Pyrophosphatase_GppA_Ppx"/>
    <property type="match status" value="1"/>
</dbReference>
<dbReference type="FunFam" id="3.30.420.40:FF:000023">
    <property type="entry name" value="Guanosine-5'-triphosphate,3'-diphosphate pyrophosphatase"/>
    <property type="match status" value="1"/>
</dbReference>
<comment type="caution">
    <text evidence="4">The sequence shown here is derived from an EMBL/GenBank/DDBJ whole genome shotgun (WGS) entry which is preliminary data.</text>
</comment>
<dbReference type="Gene3D" id="3.30.420.40">
    <property type="match status" value="1"/>
</dbReference>
<dbReference type="EMBL" id="RBIN01000004">
    <property type="protein sequence ID" value="RKR04429.1"/>
    <property type="molecule type" value="Genomic_DNA"/>
</dbReference>
<keyword evidence="5" id="KW-1185">Reference proteome</keyword>
<dbReference type="InterPro" id="IPR043129">
    <property type="entry name" value="ATPase_NBD"/>
</dbReference>
<keyword evidence="1" id="KW-0378">Hydrolase</keyword>
<dbReference type="InterPro" id="IPR003695">
    <property type="entry name" value="Ppx_GppA_N"/>
</dbReference>
<dbReference type="InterPro" id="IPR050273">
    <property type="entry name" value="GppA/Ppx_hydrolase"/>
</dbReference>
<dbReference type="Pfam" id="PF21447">
    <property type="entry name" value="Ppx-GppA_III"/>
    <property type="match status" value="1"/>
</dbReference>
<evidence type="ECO:0000259" key="2">
    <source>
        <dbReference type="Pfam" id="PF02541"/>
    </source>
</evidence>
<sequence>MAASSSHSTPRRLAAVDLGSNSFHLLIADHVDGRLRVLDRRSDKVQLAAGLDDEGYLGEDAIERALACLERFSTLLSGIAARDMRIVGTNALRSAVNSEHFIERAQQQLGHAIEIIAGREEARLIYLGAAHALAEVHGRRLIVDIGGGSTELIIGEDFDPLALESLAMGCVSYTRRFFGDGRISERSMRRAEREALSELGNIQQPYRRLGWEDPIGTSGTIKAIAAVIEADDPGSRGMITRAGIDRLRQRLIECGSLDRIRMKGLKDDRARIFPAGVAILGAIFEALDIDRMRYASGALRDGVLLDFIGRDTPHDSRRLSVAQLESRFSIDGRQADNVARTLEQLFGQVRTAWGLSDEQATFLHWGARLHELGLTIAHSHFHKHGAYLVEHSDLAGFSTPEQRLLAWLVRAHRRRFPSRELDRFPGSERSRAARLARLLRLAVVLNHGRPDAPPAPVTLTADGDRLLLTLEAGRHSSLVIDDLGREQAFQQSAGFDLEVTVSGTD</sequence>